<keyword evidence="3" id="KW-1185">Reference proteome</keyword>
<name>A0A8K0RPC9_9HYPO</name>
<evidence type="ECO:0000313" key="3">
    <source>
        <dbReference type="Proteomes" id="UP000813427"/>
    </source>
</evidence>
<dbReference type="InterPro" id="IPR010730">
    <property type="entry name" value="HET"/>
</dbReference>
<protein>
    <submittedName>
        <fullName evidence="2">Heterokaryon incompatibility protein-domain-containing protein</fullName>
    </submittedName>
</protein>
<feature type="domain" description="Heterokaryon incompatibility" evidence="1">
    <location>
        <begin position="47"/>
        <end position="219"/>
    </location>
</feature>
<evidence type="ECO:0000313" key="2">
    <source>
        <dbReference type="EMBL" id="KAH7235424.1"/>
    </source>
</evidence>
<dbReference type="InterPro" id="IPR052895">
    <property type="entry name" value="HetReg/Transcr_Mod"/>
</dbReference>
<evidence type="ECO:0000259" key="1">
    <source>
        <dbReference type="Pfam" id="PF06985"/>
    </source>
</evidence>
<dbReference type="Pfam" id="PF06985">
    <property type="entry name" value="HET"/>
    <property type="match status" value="1"/>
</dbReference>
<dbReference type="Proteomes" id="UP000813427">
    <property type="component" value="Unassembled WGS sequence"/>
</dbReference>
<proteinExistence type="predicted"/>
<accession>A0A8K0RPC9</accession>
<organism evidence="2 3">
    <name type="scientific">Fusarium tricinctum</name>
    <dbReference type="NCBI Taxonomy" id="61284"/>
    <lineage>
        <taxon>Eukaryota</taxon>
        <taxon>Fungi</taxon>
        <taxon>Dikarya</taxon>
        <taxon>Ascomycota</taxon>
        <taxon>Pezizomycotina</taxon>
        <taxon>Sordariomycetes</taxon>
        <taxon>Hypocreomycetidae</taxon>
        <taxon>Hypocreales</taxon>
        <taxon>Nectriaceae</taxon>
        <taxon>Fusarium</taxon>
        <taxon>Fusarium tricinctum species complex</taxon>
    </lineage>
</organism>
<comment type="caution">
    <text evidence="2">The sequence shown here is derived from an EMBL/GenBank/DDBJ whole genome shotgun (WGS) entry which is preliminary data.</text>
</comment>
<sequence>MAPFQYLELIQKEIRLVELQPGLSDDPLTGVILHRHFSPAKDDIPSFQALSYTWGDQSNPVTISLLMEKDENALQISETGGLHIGQNLASALRSLRGPHEPRILWCDSICINQHDLDERATQVQRMHEIFHCARSVIAWMGPETQWSALLMDTLRWVGTHVEKASYDMNFRTYRYTFTDIPDQCFRGNHTALPLSTDQWRAMEQFLSLDWIKRLWTCQEIILANQETSIVRIGREEMLWTKLKDVITFICCYATTPSDLLLDPQTYVYNAEMFQTKVSTCGYPLWDDWIAPINILNGFQCTDDRDRIFAIYGLVKPEVSRAIKADYTKTTKELFTSVCLSHIKQENNLSFLTLCNASTSPTWVADLDRPVGVMSIDNHAGGGSLLTATLSEPKVLEVAGVSCDVVCCDTVPLHRSGLTEPDAECIQRIVDMFNTLASKDLFHDNASLDNFIKMLTFGGVQDHFVQEVQGFPFIKDWREALRRWVIDASEDGVLTNHLATSDKALITSMATESTLAGCSKTTRGSFIRAPNESRNGDIVAVILGSSNSMILRPQERPGYYSVIGPCYHPDFAHREALLGNDFHGWTWRYDRTKPFMAFSKEGEPLRRTDPRLDHVPLDFSEGLVEQLITEDEIPCWGVPGRGKFSFYDPRMSEDQLKKRGVPIQRFKLM</sequence>
<reference evidence="2" key="1">
    <citation type="journal article" date="2021" name="Nat. Commun.">
        <title>Genetic determinants of endophytism in the Arabidopsis root mycobiome.</title>
        <authorList>
            <person name="Mesny F."/>
            <person name="Miyauchi S."/>
            <person name="Thiergart T."/>
            <person name="Pickel B."/>
            <person name="Atanasova L."/>
            <person name="Karlsson M."/>
            <person name="Huettel B."/>
            <person name="Barry K.W."/>
            <person name="Haridas S."/>
            <person name="Chen C."/>
            <person name="Bauer D."/>
            <person name="Andreopoulos W."/>
            <person name="Pangilinan J."/>
            <person name="LaButti K."/>
            <person name="Riley R."/>
            <person name="Lipzen A."/>
            <person name="Clum A."/>
            <person name="Drula E."/>
            <person name="Henrissat B."/>
            <person name="Kohler A."/>
            <person name="Grigoriev I.V."/>
            <person name="Martin F.M."/>
            <person name="Hacquard S."/>
        </authorList>
    </citation>
    <scope>NUCLEOTIDE SEQUENCE</scope>
    <source>
        <strain evidence="2">MPI-SDFR-AT-0068</strain>
    </source>
</reference>
<dbReference type="OrthoDB" id="3553147at2759"/>
<dbReference type="AlphaFoldDB" id="A0A8K0RPC9"/>
<dbReference type="EMBL" id="JAGPXF010000007">
    <property type="protein sequence ID" value="KAH7235424.1"/>
    <property type="molecule type" value="Genomic_DNA"/>
</dbReference>
<gene>
    <name evidence="2" type="ORF">BKA59DRAFT_484757</name>
</gene>
<dbReference type="PANTHER" id="PTHR24148">
    <property type="entry name" value="ANKYRIN REPEAT DOMAIN-CONTAINING PROTEIN 39 HOMOLOG-RELATED"/>
    <property type="match status" value="1"/>
</dbReference>
<dbReference type="PANTHER" id="PTHR24148:SF64">
    <property type="entry name" value="HETEROKARYON INCOMPATIBILITY DOMAIN-CONTAINING PROTEIN"/>
    <property type="match status" value="1"/>
</dbReference>